<evidence type="ECO:0008006" key="2">
    <source>
        <dbReference type="Google" id="ProtNLM"/>
    </source>
</evidence>
<organism evidence="1">
    <name type="scientific">Eiseniibacteriota bacterium</name>
    <dbReference type="NCBI Taxonomy" id="2212470"/>
    <lineage>
        <taxon>Bacteria</taxon>
        <taxon>Candidatus Eiseniibacteriota</taxon>
    </lineage>
</organism>
<sequence>MTLAVEGLAGADAAARAKEALAALPGVTAVEVRPAQDRAYVVCGHDVADSALTGAVGRAGPGLAATVVAR</sequence>
<dbReference type="GO" id="GO:0046872">
    <property type="term" value="F:metal ion binding"/>
    <property type="evidence" value="ECO:0007669"/>
    <property type="project" value="InterPro"/>
</dbReference>
<dbReference type="EMBL" id="DSQF01000026">
    <property type="protein sequence ID" value="HGZ44288.1"/>
    <property type="molecule type" value="Genomic_DNA"/>
</dbReference>
<reference evidence="1" key="1">
    <citation type="journal article" date="2020" name="mSystems">
        <title>Genome- and Community-Level Interaction Insights into Carbon Utilization and Element Cycling Functions of Hydrothermarchaeota in Hydrothermal Sediment.</title>
        <authorList>
            <person name="Zhou Z."/>
            <person name="Liu Y."/>
            <person name="Xu W."/>
            <person name="Pan J."/>
            <person name="Luo Z.H."/>
            <person name="Li M."/>
        </authorList>
    </citation>
    <scope>NUCLEOTIDE SEQUENCE [LARGE SCALE GENOMIC DNA]</scope>
    <source>
        <strain evidence="1">SpSt-381</strain>
    </source>
</reference>
<proteinExistence type="predicted"/>
<dbReference type="AlphaFoldDB" id="A0A832MNM5"/>
<evidence type="ECO:0000313" key="1">
    <source>
        <dbReference type="EMBL" id="HGZ44288.1"/>
    </source>
</evidence>
<dbReference type="SUPFAM" id="SSF55008">
    <property type="entry name" value="HMA, heavy metal-associated domain"/>
    <property type="match status" value="1"/>
</dbReference>
<comment type="caution">
    <text evidence="1">The sequence shown here is derived from an EMBL/GenBank/DDBJ whole genome shotgun (WGS) entry which is preliminary data.</text>
</comment>
<accession>A0A832MNM5</accession>
<dbReference type="InterPro" id="IPR036163">
    <property type="entry name" value="HMA_dom_sf"/>
</dbReference>
<dbReference type="Gene3D" id="3.30.70.100">
    <property type="match status" value="1"/>
</dbReference>
<gene>
    <name evidence="1" type="ORF">ENR23_12890</name>
</gene>
<name>A0A832MNM5_UNCEI</name>
<protein>
    <recommendedName>
        <fullName evidence="2">BON domain-containing protein</fullName>
    </recommendedName>
</protein>